<evidence type="ECO:0000313" key="3">
    <source>
        <dbReference type="Proteomes" id="UP001054945"/>
    </source>
</evidence>
<keyword evidence="3" id="KW-1185">Reference proteome</keyword>
<feature type="compositionally biased region" description="Low complexity" evidence="1">
    <location>
        <begin position="25"/>
        <end position="42"/>
    </location>
</feature>
<dbReference type="Proteomes" id="UP001054945">
    <property type="component" value="Unassembled WGS sequence"/>
</dbReference>
<evidence type="ECO:0000313" key="2">
    <source>
        <dbReference type="EMBL" id="GIY54767.1"/>
    </source>
</evidence>
<proteinExistence type="predicted"/>
<sequence>PNSSLGGVAVGFNGLGNPHQWGDVPPAGHLPWAAAAGQAPAGHDAEGGVQRRAEAGAGEEVPNTEVHQQARQEEARRETGAQGLPGERALPTSEKLSVFISFALYLNPQPTPNR</sequence>
<name>A0AAV4UAI9_CAEEX</name>
<feature type="region of interest" description="Disordered" evidence="1">
    <location>
        <begin position="1"/>
        <end position="90"/>
    </location>
</feature>
<feature type="compositionally biased region" description="Basic and acidic residues" evidence="1">
    <location>
        <begin position="68"/>
        <end position="79"/>
    </location>
</feature>
<accession>A0AAV4UAI9</accession>
<protein>
    <submittedName>
        <fullName evidence="2">Uncharacterized protein</fullName>
    </submittedName>
</protein>
<organism evidence="2 3">
    <name type="scientific">Caerostris extrusa</name>
    <name type="common">Bark spider</name>
    <name type="synonym">Caerostris bankana</name>
    <dbReference type="NCBI Taxonomy" id="172846"/>
    <lineage>
        <taxon>Eukaryota</taxon>
        <taxon>Metazoa</taxon>
        <taxon>Ecdysozoa</taxon>
        <taxon>Arthropoda</taxon>
        <taxon>Chelicerata</taxon>
        <taxon>Arachnida</taxon>
        <taxon>Araneae</taxon>
        <taxon>Araneomorphae</taxon>
        <taxon>Entelegynae</taxon>
        <taxon>Araneoidea</taxon>
        <taxon>Araneidae</taxon>
        <taxon>Caerostris</taxon>
    </lineage>
</organism>
<dbReference type="EMBL" id="BPLR01012553">
    <property type="protein sequence ID" value="GIY54767.1"/>
    <property type="molecule type" value="Genomic_DNA"/>
</dbReference>
<feature type="compositionally biased region" description="Basic and acidic residues" evidence="1">
    <location>
        <begin position="43"/>
        <end position="54"/>
    </location>
</feature>
<reference evidence="2 3" key="1">
    <citation type="submission" date="2021-06" db="EMBL/GenBank/DDBJ databases">
        <title>Caerostris extrusa draft genome.</title>
        <authorList>
            <person name="Kono N."/>
            <person name="Arakawa K."/>
        </authorList>
    </citation>
    <scope>NUCLEOTIDE SEQUENCE [LARGE SCALE GENOMIC DNA]</scope>
</reference>
<feature type="non-terminal residue" evidence="2">
    <location>
        <position position="1"/>
    </location>
</feature>
<gene>
    <name evidence="2" type="ORF">CEXT_689161</name>
</gene>
<evidence type="ECO:0000256" key="1">
    <source>
        <dbReference type="SAM" id="MobiDB-lite"/>
    </source>
</evidence>
<comment type="caution">
    <text evidence="2">The sequence shown here is derived from an EMBL/GenBank/DDBJ whole genome shotgun (WGS) entry which is preliminary data.</text>
</comment>
<dbReference type="AlphaFoldDB" id="A0AAV4UAI9"/>